<feature type="transmembrane region" description="Helical" evidence="6">
    <location>
        <begin position="80"/>
        <end position="99"/>
    </location>
</feature>
<dbReference type="Proteomes" id="UP000639051">
    <property type="component" value="Unassembled WGS sequence"/>
</dbReference>
<proteinExistence type="inferred from homology"/>
<feature type="transmembrane region" description="Helical" evidence="6">
    <location>
        <begin position="105"/>
        <end position="130"/>
    </location>
</feature>
<feature type="transmembrane region" description="Helical" evidence="6">
    <location>
        <begin position="191"/>
        <end position="212"/>
    </location>
</feature>
<comment type="similarity">
    <text evidence="2">Belongs to the TMEM86 family.</text>
</comment>
<comment type="caution">
    <text evidence="7">The sequence shown here is derived from an EMBL/GenBank/DDBJ whole genome shotgun (WGS) entry which is preliminary data.</text>
</comment>
<dbReference type="PANTHER" id="PTHR31885:SF6">
    <property type="entry name" value="GH04784P"/>
    <property type="match status" value="1"/>
</dbReference>
<feature type="transmembrane region" description="Helical" evidence="6">
    <location>
        <begin position="40"/>
        <end position="68"/>
    </location>
</feature>
<name>A0ABS1K625_9MICC</name>
<organism evidence="7 8">
    <name type="scientific">Sinomonas cellulolyticus</name>
    <dbReference type="NCBI Taxonomy" id="2801916"/>
    <lineage>
        <taxon>Bacteria</taxon>
        <taxon>Bacillati</taxon>
        <taxon>Actinomycetota</taxon>
        <taxon>Actinomycetes</taxon>
        <taxon>Micrococcales</taxon>
        <taxon>Micrococcaceae</taxon>
        <taxon>Sinomonas</taxon>
    </lineage>
</organism>
<dbReference type="EMBL" id="JAERRC010000022">
    <property type="protein sequence ID" value="MBL0705746.1"/>
    <property type="molecule type" value="Genomic_DNA"/>
</dbReference>
<gene>
    <name evidence="7" type="ORF">JJE72_09525</name>
</gene>
<sequence length="215" mass="22446">MTPLVWVLAAVAALAALVDWRATARGSVGARHRTKPAPMVLLLAAAAFVQPWQGWTQALVLAAFAASLAGDILLLPSRPLVPGLAAFLAAHVAFILAFSGRAESVAGSLFGAAVLVVLLPLTVPRLLAALRATRRRVVAPVAVYLAALCGLVIAAGTTGSAWPLLGALLFLVSDLMIGWREFVGPIRAEWHIMATYHAAQFCFLAWLAGLAGQGQ</sequence>
<dbReference type="PANTHER" id="PTHR31885">
    <property type="entry name" value="GH04784P"/>
    <property type="match status" value="1"/>
</dbReference>
<dbReference type="Pfam" id="PF07947">
    <property type="entry name" value="YhhN"/>
    <property type="match status" value="1"/>
</dbReference>
<keyword evidence="5 6" id="KW-0472">Membrane</keyword>
<evidence type="ECO:0000313" key="7">
    <source>
        <dbReference type="EMBL" id="MBL0705746.1"/>
    </source>
</evidence>
<feature type="transmembrane region" description="Helical" evidence="6">
    <location>
        <begin position="137"/>
        <end position="155"/>
    </location>
</feature>
<protein>
    <submittedName>
        <fullName evidence="7">Lysoplasmalogenase</fullName>
    </submittedName>
</protein>
<evidence type="ECO:0000256" key="3">
    <source>
        <dbReference type="ARBA" id="ARBA00022692"/>
    </source>
</evidence>
<accession>A0ABS1K625</accession>
<reference evidence="7 8" key="1">
    <citation type="submission" date="2021-01" db="EMBL/GenBank/DDBJ databases">
        <title>Genome public.</title>
        <authorList>
            <person name="Liu C."/>
            <person name="Sun Q."/>
        </authorList>
    </citation>
    <scope>NUCLEOTIDE SEQUENCE [LARGE SCALE GENOMIC DNA]</scope>
    <source>
        <strain evidence="7 8">JC656</strain>
    </source>
</reference>
<keyword evidence="3 6" id="KW-0812">Transmembrane</keyword>
<feature type="transmembrane region" description="Helical" evidence="6">
    <location>
        <begin position="161"/>
        <end position="179"/>
    </location>
</feature>
<evidence type="ECO:0000256" key="4">
    <source>
        <dbReference type="ARBA" id="ARBA00022989"/>
    </source>
</evidence>
<dbReference type="RefSeq" id="WP_189694039.1">
    <property type="nucleotide sequence ID" value="NZ_BNCM01000007.1"/>
</dbReference>
<evidence type="ECO:0000256" key="5">
    <source>
        <dbReference type="ARBA" id="ARBA00023136"/>
    </source>
</evidence>
<keyword evidence="8" id="KW-1185">Reference proteome</keyword>
<keyword evidence="4 6" id="KW-1133">Transmembrane helix</keyword>
<evidence type="ECO:0000256" key="6">
    <source>
        <dbReference type="SAM" id="Phobius"/>
    </source>
</evidence>
<evidence type="ECO:0000313" key="8">
    <source>
        <dbReference type="Proteomes" id="UP000639051"/>
    </source>
</evidence>
<evidence type="ECO:0000256" key="2">
    <source>
        <dbReference type="ARBA" id="ARBA00007375"/>
    </source>
</evidence>
<dbReference type="InterPro" id="IPR012506">
    <property type="entry name" value="TMEM86B-like"/>
</dbReference>
<comment type="subcellular location">
    <subcellularLocation>
        <location evidence="1">Membrane</location>
        <topology evidence="1">Multi-pass membrane protein</topology>
    </subcellularLocation>
</comment>
<evidence type="ECO:0000256" key="1">
    <source>
        <dbReference type="ARBA" id="ARBA00004141"/>
    </source>
</evidence>